<dbReference type="Gene3D" id="3.30.2120.10">
    <property type="entry name" value="Bacillus phage protein-like"/>
    <property type="match status" value="1"/>
</dbReference>
<protein>
    <recommendedName>
        <fullName evidence="1">Phage ABA sandwich domain-containing protein</fullName>
    </recommendedName>
</protein>
<dbReference type="AlphaFoldDB" id="V6IVL4"/>
<dbReference type="Pfam" id="PF18066">
    <property type="entry name" value="Phage_ABA_S"/>
    <property type="match status" value="1"/>
</dbReference>
<evidence type="ECO:0000313" key="2">
    <source>
        <dbReference type="EMBL" id="EST11273.1"/>
    </source>
</evidence>
<dbReference type="EMBL" id="AWTC01000013">
    <property type="protein sequence ID" value="EST11273.1"/>
    <property type="molecule type" value="Genomic_DNA"/>
</dbReference>
<sequence length="108" mass="12348">MTTLEIDKKLARFLHPTWYLTTVTNGKTKKTWKQFVDPKENELVDWNPSEDMRSAWEVAEHIGLIRLESFLDGTWLATCGPYRSWGKTAPLAICQAAIEAFEGSKSDE</sequence>
<proteinExistence type="predicted"/>
<reference evidence="2 3" key="1">
    <citation type="journal article" date="2013" name="Genome Announc.">
        <title>Genome Sequence of Sporolactobacillus laevolacticus DSM442, an Efficient Polymer-Grade D-Lactate Producer from Agricultural Waste Cottonseed as a Nitrogen Source.</title>
        <authorList>
            <person name="Wang H."/>
            <person name="Wang L."/>
            <person name="Ju J."/>
            <person name="Yu B."/>
            <person name="Ma Y."/>
        </authorList>
    </citation>
    <scope>NUCLEOTIDE SEQUENCE [LARGE SCALE GENOMIC DNA]</scope>
    <source>
        <strain evidence="2 3">DSM 442</strain>
    </source>
</reference>
<accession>V6IVL4</accession>
<dbReference type="Proteomes" id="UP000018296">
    <property type="component" value="Unassembled WGS sequence"/>
</dbReference>
<evidence type="ECO:0000259" key="1">
    <source>
        <dbReference type="Pfam" id="PF18066"/>
    </source>
</evidence>
<keyword evidence="3" id="KW-1185">Reference proteome</keyword>
<dbReference type="PATRIC" id="fig|1395513.3.peg.2590"/>
<dbReference type="STRING" id="1395513.P343_12760"/>
<organism evidence="2 3">
    <name type="scientific">Sporolactobacillus laevolacticus DSM 442</name>
    <dbReference type="NCBI Taxonomy" id="1395513"/>
    <lineage>
        <taxon>Bacteria</taxon>
        <taxon>Bacillati</taxon>
        <taxon>Bacillota</taxon>
        <taxon>Bacilli</taxon>
        <taxon>Bacillales</taxon>
        <taxon>Sporolactobacillaceae</taxon>
        <taxon>Sporolactobacillus</taxon>
    </lineage>
</organism>
<dbReference type="InterPro" id="IPR028985">
    <property type="entry name" value="Bacillus_phage_prot-like"/>
</dbReference>
<feature type="domain" description="Phage ABA sandwich" evidence="1">
    <location>
        <begin position="9"/>
        <end position="98"/>
    </location>
</feature>
<evidence type="ECO:0000313" key="3">
    <source>
        <dbReference type="Proteomes" id="UP000018296"/>
    </source>
</evidence>
<name>V6IVL4_9BACL</name>
<dbReference type="InterPro" id="IPR041270">
    <property type="entry name" value="Phage_ABA_S"/>
</dbReference>
<comment type="caution">
    <text evidence="2">The sequence shown here is derived from an EMBL/GenBank/DDBJ whole genome shotgun (WGS) entry which is preliminary data.</text>
</comment>
<gene>
    <name evidence="2" type="ORF">P343_12760</name>
</gene>